<evidence type="ECO:0000313" key="2">
    <source>
        <dbReference type="Proteomes" id="UP000247459"/>
    </source>
</evidence>
<dbReference type="EMBL" id="PRLG01000022">
    <property type="protein sequence ID" value="PYY27221.1"/>
    <property type="molecule type" value="Genomic_DNA"/>
</dbReference>
<comment type="caution">
    <text evidence="1">The sequence shown here is derived from an EMBL/GenBank/DDBJ whole genome shotgun (WGS) entry which is preliminary data.</text>
</comment>
<sequence>MPTYTSFTCSGREALFLFQLMNIPEAEVLFAHLNDAALQGERAKPTFEKIKTDLIKDGVIESEDHVITIHPQVHQLLQSCKLSSAVMKLHLKTSSSEQRESSLTYGFISGTNIVEWLWDPERDQVTLTSFESLQDFLRIMGNRIELPDSVEESLHTPIQKHTLQQLLTLDNESGIERVTNALRQDLHVHSTAIHELAQAFVNIQKQGKFEVSTRGMQNKPQTIYFMGSCAGNWLFIEDKENERKELFTAFKITEEELIQSLFLLTTRSLSILPAV</sequence>
<proteinExistence type="predicted"/>
<organism evidence="1 2">
    <name type="scientific">Paenibacillus illinoisensis</name>
    <dbReference type="NCBI Taxonomy" id="59845"/>
    <lineage>
        <taxon>Bacteria</taxon>
        <taxon>Bacillati</taxon>
        <taxon>Bacillota</taxon>
        <taxon>Bacilli</taxon>
        <taxon>Bacillales</taxon>
        <taxon>Paenibacillaceae</taxon>
        <taxon>Paenibacillus</taxon>
    </lineage>
</organism>
<accession>A0A2W0CU95</accession>
<reference evidence="1 2" key="1">
    <citation type="submission" date="2018-01" db="EMBL/GenBank/DDBJ databases">
        <title>Genome sequence of the PGP bacterium Paenibacillus illinoisensis E3.</title>
        <authorList>
            <person name="Rolli E."/>
            <person name="Marasco R."/>
            <person name="Bessem C."/>
            <person name="Michoud G."/>
            <person name="Gaiarsa S."/>
            <person name="Borin S."/>
            <person name="Daffonchio D."/>
        </authorList>
    </citation>
    <scope>NUCLEOTIDE SEQUENCE [LARGE SCALE GENOMIC DNA]</scope>
    <source>
        <strain evidence="1 2">E3</strain>
    </source>
</reference>
<name>A0A2W0CU95_9BACL</name>
<dbReference type="Proteomes" id="UP000247459">
    <property type="component" value="Unassembled WGS sequence"/>
</dbReference>
<gene>
    <name evidence="1" type="ORF">PIL02S_04720</name>
</gene>
<evidence type="ECO:0000313" key="1">
    <source>
        <dbReference type="EMBL" id="PYY27221.1"/>
    </source>
</evidence>
<dbReference type="AlphaFoldDB" id="A0A2W0CU95"/>
<protein>
    <submittedName>
        <fullName evidence="1">Uncharacterized protein</fullName>
    </submittedName>
</protein>